<dbReference type="Gene3D" id="1.10.260.40">
    <property type="entry name" value="lambda repressor-like DNA-binding domains"/>
    <property type="match status" value="1"/>
</dbReference>
<sequence length="374" mass="40242">MTLVSEDNTETLNAPAIAQQSVEPTRKPTIMDVAAASGVSYATVSRYLNGNPHVSAKAARRIAAAVKATQYTPNNAARSLVRQRTQTVAFVVHGETDSIITDPNISTIMVTANQRLGDAGYQLVTLIADTPQACERIARLASSGFADGWILNSFHTDDALFNTFRELNVPIAISEVGYGSQSPFPTVDIDNAASSCALTKHMRDNGYRRIAYICGPDFLPCSTERLAGFRTVMGDDFDPSLVVSAADWSRGSGSAAIEQLLSRLAEGSSNRPASSLLADHHIDALMCGNDCIAVGAMQYLMSHGVRIPDDLAIAGFDDSPDAISSHPQLTTVHQPIEQFGICMADMVLDQLEGRTPQRIHMLDTTVIERESTAR</sequence>
<dbReference type="GO" id="GO:0003700">
    <property type="term" value="F:DNA-binding transcription factor activity"/>
    <property type="evidence" value="ECO:0007669"/>
    <property type="project" value="TreeGrafter"/>
</dbReference>
<dbReference type="AlphaFoldDB" id="A0A261G4I6"/>
<dbReference type="InterPro" id="IPR046335">
    <property type="entry name" value="LacI/GalR-like_sensor"/>
</dbReference>
<dbReference type="SUPFAM" id="SSF53822">
    <property type="entry name" value="Periplasmic binding protein-like I"/>
    <property type="match status" value="1"/>
</dbReference>
<evidence type="ECO:0000313" key="5">
    <source>
        <dbReference type="EMBL" id="OZG66361.1"/>
    </source>
</evidence>
<gene>
    <name evidence="5" type="ORF">BHAP_0223</name>
</gene>
<keyword evidence="2" id="KW-0238">DNA-binding</keyword>
<protein>
    <submittedName>
        <fullName evidence="5">Periplasmic-binding protein/LacI transcriptional regulator</fullName>
    </submittedName>
</protein>
<dbReference type="CDD" id="cd06267">
    <property type="entry name" value="PBP1_LacI_sugar_binding-like"/>
    <property type="match status" value="1"/>
</dbReference>
<evidence type="ECO:0000313" key="6">
    <source>
        <dbReference type="Proteomes" id="UP000216074"/>
    </source>
</evidence>
<dbReference type="InterPro" id="IPR028082">
    <property type="entry name" value="Peripla_BP_I"/>
</dbReference>
<dbReference type="Pfam" id="PF00356">
    <property type="entry name" value="LacI"/>
    <property type="match status" value="1"/>
</dbReference>
<dbReference type="InterPro" id="IPR000843">
    <property type="entry name" value="HTH_LacI"/>
</dbReference>
<dbReference type="OrthoDB" id="4268837at2"/>
<dbReference type="RefSeq" id="WP_094728792.1">
    <property type="nucleotide sequence ID" value="NZ_MWWY01000005.1"/>
</dbReference>
<dbReference type="PANTHER" id="PTHR30146:SF109">
    <property type="entry name" value="HTH-TYPE TRANSCRIPTIONAL REGULATOR GALS"/>
    <property type="match status" value="1"/>
</dbReference>
<dbReference type="PROSITE" id="PS00356">
    <property type="entry name" value="HTH_LACI_1"/>
    <property type="match status" value="1"/>
</dbReference>
<dbReference type="CDD" id="cd01392">
    <property type="entry name" value="HTH_LacI"/>
    <property type="match status" value="1"/>
</dbReference>
<dbReference type="Proteomes" id="UP000216074">
    <property type="component" value="Unassembled WGS sequence"/>
</dbReference>
<dbReference type="Gene3D" id="3.40.50.2300">
    <property type="match status" value="2"/>
</dbReference>
<dbReference type="GO" id="GO:0000976">
    <property type="term" value="F:transcription cis-regulatory region binding"/>
    <property type="evidence" value="ECO:0007669"/>
    <property type="project" value="TreeGrafter"/>
</dbReference>
<feature type="domain" description="HTH lacI-type" evidence="4">
    <location>
        <begin position="28"/>
        <end position="82"/>
    </location>
</feature>
<dbReference type="EMBL" id="MWWY01000005">
    <property type="protein sequence ID" value="OZG66361.1"/>
    <property type="molecule type" value="Genomic_DNA"/>
</dbReference>
<dbReference type="PROSITE" id="PS50932">
    <property type="entry name" value="HTH_LACI_2"/>
    <property type="match status" value="1"/>
</dbReference>
<dbReference type="PANTHER" id="PTHR30146">
    <property type="entry name" value="LACI-RELATED TRANSCRIPTIONAL REPRESSOR"/>
    <property type="match status" value="1"/>
</dbReference>
<evidence type="ECO:0000256" key="3">
    <source>
        <dbReference type="ARBA" id="ARBA00023163"/>
    </source>
</evidence>
<keyword evidence="3" id="KW-0804">Transcription</keyword>
<dbReference type="SMART" id="SM00354">
    <property type="entry name" value="HTH_LACI"/>
    <property type="match status" value="1"/>
</dbReference>
<organism evidence="5 6">
    <name type="scientific">Bifidobacterium hapali</name>
    <dbReference type="NCBI Taxonomy" id="1630172"/>
    <lineage>
        <taxon>Bacteria</taxon>
        <taxon>Bacillati</taxon>
        <taxon>Actinomycetota</taxon>
        <taxon>Actinomycetes</taxon>
        <taxon>Bifidobacteriales</taxon>
        <taxon>Bifidobacteriaceae</taxon>
        <taxon>Bifidobacterium</taxon>
    </lineage>
</organism>
<evidence type="ECO:0000256" key="2">
    <source>
        <dbReference type="ARBA" id="ARBA00023125"/>
    </source>
</evidence>
<dbReference type="SUPFAM" id="SSF47413">
    <property type="entry name" value="lambda repressor-like DNA-binding domains"/>
    <property type="match status" value="1"/>
</dbReference>
<accession>A0A261G4I6</accession>
<reference evidence="5 6" key="1">
    <citation type="journal article" date="2017" name="BMC Genomics">
        <title>Comparative genomic and phylogenomic analyses of the Bifidobacteriaceae family.</title>
        <authorList>
            <person name="Lugli G.A."/>
            <person name="Milani C."/>
            <person name="Turroni F."/>
            <person name="Duranti S."/>
            <person name="Mancabelli L."/>
            <person name="Mangifesta M."/>
            <person name="Ferrario C."/>
            <person name="Modesto M."/>
            <person name="Mattarelli P."/>
            <person name="Jiri K."/>
            <person name="van Sinderen D."/>
            <person name="Ventura M."/>
        </authorList>
    </citation>
    <scope>NUCLEOTIDE SEQUENCE [LARGE SCALE GENOMIC DNA]</scope>
    <source>
        <strain evidence="5 6">DSM 100202</strain>
    </source>
</reference>
<dbReference type="InterPro" id="IPR010982">
    <property type="entry name" value="Lambda_DNA-bd_dom_sf"/>
</dbReference>
<dbReference type="Pfam" id="PF13377">
    <property type="entry name" value="Peripla_BP_3"/>
    <property type="match status" value="1"/>
</dbReference>
<evidence type="ECO:0000259" key="4">
    <source>
        <dbReference type="PROSITE" id="PS50932"/>
    </source>
</evidence>
<keyword evidence="6" id="KW-1185">Reference proteome</keyword>
<evidence type="ECO:0000256" key="1">
    <source>
        <dbReference type="ARBA" id="ARBA00023015"/>
    </source>
</evidence>
<proteinExistence type="predicted"/>
<keyword evidence="1" id="KW-0805">Transcription regulation</keyword>
<comment type="caution">
    <text evidence="5">The sequence shown here is derived from an EMBL/GenBank/DDBJ whole genome shotgun (WGS) entry which is preliminary data.</text>
</comment>
<name>A0A261G4I6_9BIFI</name>